<gene>
    <name evidence="6" type="ORF">CASFOL_026373</name>
</gene>
<keyword evidence="7" id="KW-1185">Reference proteome</keyword>
<dbReference type="GO" id="GO:0016301">
    <property type="term" value="F:kinase activity"/>
    <property type="evidence" value="ECO:0007669"/>
    <property type="project" value="UniProtKB-KW"/>
</dbReference>
<keyword evidence="1" id="KW-0808">Transferase</keyword>
<dbReference type="AlphaFoldDB" id="A0ABD3CH03"/>
<organism evidence="6 7">
    <name type="scientific">Castilleja foliolosa</name>
    <dbReference type="NCBI Taxonomy" id="1961234"/>
    <lineage>
        <taxon>Eukaryota</taxon>
        <taxon>Viridiplantae</taxon>
        <taxon>Streptophyta</taxon>
        <taxon>Embryophyta</taxon>
        <taxon>Tracheophyta</taxon>
        <taxon>Spermatophyta</taxon>
        <taxon>Magnoliopsida</taxon>
        <taxon>eudicotyledons</taxon>
        <taxon>Gunneridae</taxon>
        <taxon>Pentapetalae</taxon>
        <taxon>asterids</taxon>
        <taxon>lamiids</taxon>
        <taxon>Lamiales</taxon>
        <taxon>Orobanchaceae</taxon>
        <taxon>Pedicularideae</taxon>
        <taxon>Castillejinae</taxon>
        <taxon>Castilleja</taxon>
    </lineage>
</organism>
<dbReference type="SUPFAM" id="SSF53613">
    <property type="entry name" value="Ribokinase-like"/>
    <property type="match status" value="1"/>
</dbReference>
<keyword evidence="3" id="KW-0418">Kinase</keyword>
<keyword evidence="2" id="KW-0547">Nucleotide-binding</keyword>
<evidence type="ECO:0000256" key="3">
    <source>
        <dbReference type="ARBA" id="ARBA00022777"/>
    </source>
</evidence>
<reference evidence="7" key="1">
    <citation type="journal article" date="2024" name="IScience">
        <title>Strigolactones Initiate the Formation of Haustorium-like Structures in Castilleja.</title>
        <authorList>
            <person name="Buerger M."/>
            <person name="Peterson D."/>
            <person name="Chory J."/>
        </authorList>
    </citation>
    <scope>NUCLEOTIDE SEQUENCE [LARGE SCALE GENOMIC DNA]</scope>
</reference>
<protein>
    <recommendedName>
        <fullName evidence="5">Carbohydrate kinase PfkB domain-containing protein</fullName>
    </recommendedName>
</protein>
<dbReference type="PANTHER" id="PTHR14387:SF0">
    <property type="entry name" value="DUF2428 DOMAIN-CONTAINING PROTEIN"/>
    <property type="match status" value="1"/>
</dbReference>
<dbReference type="InterPro" id="IPR023314">
    <property type="entry name" value="Myo_inos_IolC-like_sf"/>
</dbReference>
<accession>A0ABD3CH03</accession>
<evidence type="ECO:0000256" key="1">
    <source>
        <dbReference type="ARBA" id="ARBA00022679"/>
    </source>
</evidence>
<dbReference type="Proteomes" id="UP001632038">
    <property type="component" value="Unassembled WGS sequence"/>
</dbReference>
<evidence type="ECO:0000313" key="7">
    <source>
        <dbReference type="Proteomes" id="UP001632038"/>
    </source>
</evidence>
<dbReference type="PANTHER" id="PTHR14387">
    <property type="entry name" value="THADA/DEATH RECEPTOR INTERACTING PROTEIN"/>
    <property type="match status" value="1"/>
</dbReference>
<dbReference type="InterPro" id="IPR029056">
    <property type="entry name" value="Ribokinase-like"/>
</dbReference>
<dbReference type="Gene3D" id="2.20.150.10">
    <property type="entry name" value="putative 5-dehydro-2- deoxygluconokinase"/>
    <property type="match status" value="1"/>
</dbReference>
<evidence type="ECO:0000259" key="5">
    <source>
        <dbReference type="Pfam" id="PF00294"/>
    </source>
</evidence>
<sequence length="161" mass="17182">MLIDFVPTISGVSLAEAPAFKKAPGGAPANVAVCISKLGGPAAFIGKAFSRDCFVAAGVSFCAALLVCLSPDELGFFIMRGIFNETSIQDSKIDFNAVIRKIPYKGDLVDEICSFSALIRLCLIRRILTAVSRTVLDARYVVSNDGLSKTILYDAILPELC</sequence>
<name>A0ABD3CH03_9LAMI</name>
<dbReference type="Pfam" id="PF00294">
    <property type="entry name" value="PfkB"/>
    <property type="match status" value="1"/>
</dbReference>
<proteinExistence type="predicted"/>
<keyword evidence="4" id="KW-0067">ATP-binding</keyword>
<dbReference type="InterPro" id="IPR011611">
    <property type="entry name" value="PfkB_dom"/>
</dbReference>
<dbReference type="Gene3D" id="3.40.1190.20">
    <property type="match status" value="1"/>
</dbReference>
<dbReference type="EMBL" id="JAVIJP010000034">
    <property type="protein sequence ID" value="KAL3629151.1"/>
    <property type="molecule type" value="Genomic_DNA"/>
</dbReference>
<dbReference type="InterPro" id="IPR051954">
    <property type="entry name" value="tRNA_methyltransferase_THADA"/>
</dbReference>
<evidence type="ECO:0000256" key="2">
    <source>
        <dbReference type="ARBA" id="ARBA00022741"/>
    </source>
</evidence>
<dbReference type="GO" id="GO:0005524">
    <property type="term" value="F:ATP binding"/>
    <property type="evidence" value="ECO:0007669"/>
    <property type="project" value="UniProtKB-KW"/>
</dbReference>
<feature type="domain" description="Carbohydrate kinase PfkB" evidence="5">
    <location>
        <begin position="3"/>
        <end position="47"/>
    </location>
</feature>
<evidence type="ECO:0000256" key="4">
    <source>
        <dbReference type="ARBA" id="ARBA00022840"/>
    </source>
</evidence>
<comment type="caution">
    <text evidence="6">The sequence shown here is derived from an EMBL/GenBank/DDBJ whole genome shotgun (WGS) entry which is preliminary data.</text>
</comment>
<evidence type="ECO:0000313" key="6">
    <source>
        <dbReference type="EMBL" id="KAL3629151.1"/>
    </source>
</evidence>